<evidence type="ECO:0000313" key="2">
    <source>
        <dbReference type="EMBL" id="ORL47034.1"/>
    </source>
</evidence>
<sequence length="130" mass="15146">MTLRSLLFTSLFIVSISAFAQQKTEESKPVKTTHNVTAIMLETDDIEDLRKFDWNEMLEMLSENTNDDKEFKFTLSYSNPDEKKGDEFSYDNFNFSVSGKSKDAKKLLKNSQKVVTRFLKNYDEKHSAKH</sequence>
<feature type="chain" id="PRO_5012824427" evidence="1">
    <location>
        <begin position="21"/>
        <end position="130"/>
    </location>
</feature>
<keyword evidence="3" id="KW-1185">Reference proteome</keyword>
<protein>
    <submittedName>
        <fullName evidence="2">Uncharacterized protein</fullName>
    </submittedName>
</protein>
<comment type="caution">
    <text evidence="2">The sequence shown here is derived from an EMBL/GenBank/DDBJ whole genome shotgun (WGS) entry which is preliminary data.</text>
</comment>
<name>A0A1Y1T8X9_9FLAO</name>
<organism evidence="2 3">
    <name type="scientific">Zunongwangia atlantica 22II14-10F7</name>
    <dbReference type="NCBI Taxonomy" id="1185767"/>
    <lineage>
        <taxon>Bacteria</taxon>
        <taxon>Pseudomonadati</taxon>
        <taxon>Bacteroidota</taxon>
        <taxon>Flavobacteriia</taxon>
        <taxon>Flavobacteriales</taxon>
        <taxon>Flavobacteriaceae</taxon>
        <taxon>Zunongwangia</taxon>
    </lineage>
</organism>
<proteinExistence type="predicted"/>
<evidence type="ECO:0000313" key="3">
    <source>
        <dbReference type="Proteomes" id="UP000192746"/>
    </source>
</evidence>
<dbReference type="STRING" id="1185767.IIF7_03421"/>
<dbReference type="OrthoDB" id="1450019at2"/>
<feature type="signal peptide" evidence="1">
    <location>
        <begin position="1"/>
        <end position="20"/>
    </location>
</feature>
<reference evidence="2 3" key="1">
    <citation type="submission" date="2013-04" db="EMBL/GenBank/DDBJ databases">
        <title>Zunongwangia sp. 22II14-10F7 Genome Sequencing.</title>
        <authorList>
            <person name="Lai Q."/>
            <person name="Shao Z."/>
        </authorList>
    </citation>
    <scope>NUCLEOTIDE SEQUENCE [LARGE SCALE GENOMIC DNA]</scope>
    <source>
        <strain evidence="2 3">22II14-10F7</strain>
    </source>
</reference>
<keyword evidence="1" id="KW-0732">Signal</keyword>
<accession>A0A1Y1T8X9</accession>
<evidence type="ECO:0000256" key="1">
    <source>
        <dbReference type="SAM" id="SignalP"/>
    </source>
</evidence>
<dbReference type="AlphaFoldDB" id="A0A1Y1T8X9"/>
<gene>
    <name evidence="2" type="ORF">IIF7_03421</name>
</gene>
<dbReference type="EMBL" id="ARYN01000002">
    <property type="protein sequence ID" value="ORL47034.1"/>
    <property type="molecule type" value="Genomic_DNA"/>
</dbReference>
<dbReference type="Proteomes" id="UP000192746">
    <property type="component" value="Unassembled WGS sequence"/>
</dbReference>
<dbReference type="RefSeq" id="WP_139801256.1">
    <property type="nucleotide sequence ID" value="NZ_ARYN01000002.1"/>
</dbReference>